<dbReference type="Proteomes" id="UP000011115">
    <property type="component" value="Unassembled WGS sequence"/>
</dbReference>
<dbReference type="Gramene" id="PGSC0003DMT400085337">
    <property type="protein sequence ID" value="PGSC0003DMT400085337"/>
    <property type="gene ID" value="PGSC0003DMG400034908"/>
</dbReference>
<accession>M1D9A4</accession>
<sequence length="93" mass="10208">MVGDPDSDCHWTQDKFNLVSVTFSENQEIIDSVTFGDKPKVAEGTQRLAKRLLDRLYSAPLNPFHTVTFQRASSCSPKAVGDSLKGSPIAKLP</sequence>
<evidence type="ECO:0000313" key="1">
    <source>
        <dbReference type="EnsemblPlants" id="PGSC0003DMT400085337"/>
    </source>
</evidence>
<dbReference type="PaxDb" id="4113-PGSC0003DMT400085337"/>
<dbReference type="HOGENOM" id="CLU_2403835_0_0_1"/>
<dbReference type="AlphaFoldDB" id="M1D9A4"/>
<reference evidence="2" key="1">
    <citation type="journal article" date="2011" name="Nature">
        <title>Genome sequence and analysis of the tuber crop potato.</title>
        <authorList>
            <consortium name="The Potato Genome Sequencing Consortium"/>
        </authorList>
    </citation>
    <scope>NUCLEOTIDE SEQUENCE [LARGE SCALE GENOMIC DNA]</scope>
    <source>
        <strain evidence="2">cv. DM1-3 516 R44</strain>
    </source>
</reference>
<organism evidence="1 2">
    <name type="scientific">Solanum tuberosum</name>
    <name type="common">Potato</name>
    <dbReference type="NCBI Taxonomy" id="4113"/>
    <lineage>
        <taxon>Eukaryota</taxon>
        <taxon>Viridiplantae</taxon>
        <taxon>Streptophyta</taxon>
        <taxon>Embryophyta</taxon>
        <taxon>Tracheophyta</taxon>
        <taxon>Spermatophyta</taxon>
        <taxon>Magnoliopsida</taxon>
        <taxon>eudicotyledons</taxon>
        <taxon>Gunneridae</taxon>
        <taxon>Pentapetalae</taxon>
        <taxon>asterids</taxon>
        <taxon>lamiids</taxon>
        <taxon>Solanales</taxon>
        <taxon>Solanaceae</taxon>
        <taxon>Solanoideae</taxon>
        <taxon>Solaneae</taxon>
        <taxon>Solanum</taxon>
    </lineage>
</organism>
<name>M1D9A4_SOLTU</name>
<evidence type="ECO:0000313" key="2">
    <source>
        <dbReference type="Proteomes" id="UP000011115"/>
    </source>
</evidence>
<protein>
    <submittedName>
        <fullName evidence="1">Uncharacterized protein</fullName>
    </submittedName>
</protein>
<reference evidence="1" key="2">
    <citation type="submission" date="2015-06" db="UniProtKB">
        <authorList>
            <consortium name="EnsemblPlants"/>
        </authorList>
    </citation>
    <scope>IDENTIFICATION</scope>
    <source>
        <strain evidence="1">DM1-3 516 R44</strain>
    </source>
</reference>
<keyword evidence="2" id="KW-1185">Reference proteome</keyword>
<dbReference type="EnsemblPlants" id="PGSC0003DMT400085337">
    <property type="protein sequence ID" value="PGSC0003DMT400085337"/>
    <property type="gene ID" value="PGSC0003DMG400034908"/>
</dbReference>
<proteinExistence type="predicted"/>
<dbReference type="InParanoid" id="M1D9A4"/>